<dbReference type="Gene3D" id="2.40.40.10">
    <property type="entry name" value="RlpA-like domain"/>
    <property type="match status" value="1"/>
</dbReference>
<dbReference type="Proteomes" id="UP000095679">
    <property type="component" value="Unassembled WGS sequence"/>
</dbReference>
<dbReference type="EMBL" id="QSID01000015">
    <property type="protein sequence ID" value="RHC62033.1"/>
    <property type="molecule type" value="Genomic_DNA"/>
</dbReference>
<evidence type="ECO:0000313" key="14">
    <source>
        <dbReference type="Proteomes" id="UP000284621"/>
    </source>
</evidence>
<evidence type="ECO:0000313" key="6">
    <source>
        <dbReference type="EMBL" id="RGI70540.1"/>
    </source>
</evidence>
<dbReference type="InterPro" id="IPR008964">
    <property type="entry name" value="Invasin/intimin_cell_adhesion"/>
</dbReference>
<dbReference type="EMBL" id="QSEP01000098">
    <property type="protein sequence ID" value="RGZ79852.1"/>
    <property type="molecule type" value="Genomic_DNA"/>
</dbReference>
<keyword evidence="14" id="KW-1185">Reference proteome</keyword>
<evidence type="ECO:0000313" key="13">
    <source>
        <dbReference type="Proteomes" id="UP000283497"/>
    </source>
</evidence>
<dbReference type="Pfam" id="PF06725">
    <property type="entry name" value="3D"/>
    <property type="match status" value="1"/>
</dbReference>
<feature type="signal peptide" evidence="2">
    <location>
        <begin position="1"/>
        <end position="28"/>
    </location>
</feature>
<evidence type="ECO:0000313" key="4">
    <source>
        <dbReference type="EMBL" id="CUN12549.1"/>
    </source>
</evidence>
<dbReference type="EMBL" id="CYZL01000014">
    <property type="protein sequence ID" value="CUO45092.1"/>
    <property type="molecule type" value="Genomic_DNA"/>
</dbReference>
<dbReference type="EMBL" id="CYYC01000033">
    <property type="protein sequence ID" value="CUN12549.1"/>
    <property type="molecule type" value="Genomic_DNA"/>
</dbReference>
<proteinExistence type="predicted"/>
<reference evidence="12 13" key="2">
    <citation type="submission" date="2018-08" db="EMBL/GenBank/DDBJ databases">
        <title>A genome reference for cultivated species of the human gut microbiota.</title>
        <authorList>
            <person name="Zou Y."/>
            <person name="Xue W."/>
            <person name="Luo G."/>
        </authorList>
    </citation>
    <scope>NUCLEOTIDE SEQUENCE [LARGE SCALE GENOMIC DNA]</scope>
    <source>
        <strain evidence="9 13">AF45-14BH</strain>
        <strain evidence="8 14">AM34-3LB</strain>
        <strain evidence="7 15">AM48-23BH</strain>
        <strain evidence="6 12">TM10-1AC</strain>
    </source>
</reference>
<sequence length="218" mass="24053">MKCKQYNIIATFIFMLSFLCLFPQKVSAQQTKSNNTQASVQSQASIRLNKAGSVVERGQKVKLKARISNSRSKKVVWKSSKRRVATVNRNGQVIARGKGTAVITAKIAGTNVYAQSVVTVKNYITMRVRTTGYCNCRSCAGKWAGCATASGTRPKEKRTIAVDKRLIHLGTKVKIGNIIYTAEDTGSAIKGKRIDVYYASHRKATAHGVKYQKIKVYI</sequence>
<dbReference type="GeneID" id="75048517"/>
<dbReference type="Proteomes" id="UP000095390">
    <property type="component" value="Unassembled WGS sequence"/>
</dbReference>
<evidence type="ECO:0000313" key="11">
    <source>
        <dbReference type="Proteomes" id="UP000095679"/>
    </source>
</evidence>
<evidence type="ECO:0000313" key="9">
    <source>
        <dbReference type="EMBL" id="RHK40414.1"/>
    </source>
</evidence>
<evidence type="ECO:0000313" key="10">
    <source>
        <dbReference type="Proteomes" id="UP000095390"/>
    </source>
</evidence>
<dbReference type="RefSeq" id="WP_005343665.1">
    <property type="nucleotide sequence ID" value="NZ_BLYK01000005.1"/>
</dbReference>
<dbReference type="InterPro" id="IPR051933">
    <property type="entry name" value="Resuscitation_pf_RpfB"/>
</dbReference>
<dbReference type="InterPro" id="IPR059180">
    <property type="entry name" value="3D_YorM"/>
</dbReference>
<dbReference type="EMBL" id="QRNJ01000012">
    <property type="protein sequence ID" value="RHK40414.1"/>
    <property type="molecule type" value="Genomic_DNA"/>
</dbReference>
<evidence type="ECO:0000259" key="3">
    <source>
        <dbReference type="SMART" id="SM00635"/>
    </source>
</evidence>
<dbReference type="SUPFAM" id="SSF50685">
    <property type="entry name" value="Barwin-like endoglucanases"/>
    <property type="match status" value="1"/>
</dbReference>
<dbReference type="AlphaFoldDB" id="A0A173UCK0"/>
<dbReference type="Gene3D" id="2.60.40.1080">
    <property type="match status" value="1"/>
</dbReference>
<dbReference type="GO" id="GO:0019867">
    <property type="term" value="C:outer membrane"/>
    <property type="evidence" value="ECO:0007669"/>
    <property type="project" value="InterPro"/>
</dbReference>
<dbReference type="GO" id="GO:0004553">
    <property type="term" value="F:hydrolase activity, hydrolyzing O-glycosyl compounds"/>
    <property type="evidence" value="ECO:0007669"/>
    <property type="project" value="InterPro"/>
</dbReference>
<dbReference type="OrthoDB" id="9798935at2"/>
<name>A0A173UCK0_9FIRM</name>
<dbReference type="SUPFAM" id="SSF49373">
    <property type="entry name" value="Invasin/intimin cell-adhesion fragments"/>
    <property type="match status" value="1"/>
</dbReference>
<dbReference type="Proteomes" id="UP000283497">
    <property type="component" value="Unassembled WGS sequence"/>
</dbReference>
<dbReference type="EMBL" id="QSOE01000341">
    <property type="protein sequence ID" value="RGI70540.1"/>
    <property type="molecule type" value="Genomic_DNA"/>
</dbReference>
<dbReference type="SMART" id="SM00635">
    <property type="entry name" value="BID_2"/>
    <property type="match status" value="1"/>
</dbReference>
<evidence type="ECO:0000313" key="15">
    <source>
        <dbReference type="Proteomes" id="UP000286561"/>
    </source>
</evidence>
<accession>A0A173UCK0</accession>
<evidence type="ECO:0000256" key="1">
    <source>
        <dbReference type="ARBA" id="ARBA00022729"/>
    </source>
</evidence>
<dbReference type="Pfam" id="PF02368">
    <property type="entry name" value="Big_2"/>
    <property type="match status" value="1"/>
</dbReference>
<evidence type="ECO:0000256" key="2">
    <source>
        <dbReference type="SAM" id="SignalP"/>
    </source>
</evidence>
<dbReference type="Proteomes" id="UP000284621">
    <property type="component" value="Unassembled WGS sequence"/>
</dbReference>
<feature type="domain" description="BIG2" evidence="3">
    <location>
        <begin position="42"/>
        <end position="117"/>
    </location>
</feature>
<evidence type="ECO:0000313" key="7">
    <source>
        <dbReference type="EMBL" id="RGZ79852.1"/>
    </source>
</evidence>
<organism evidence="4 10">
    <name type="scientific">Anaerobutyricum hallii</name>
    <dbReference type="NCBI Taxonomy" id="39488"/>
    <lineage>
        <taxon>Bacteria</taxon>
        <taxon>Bacillati</taxon>
        <taxon>Bacillota</taxon>
        <taxon>Clostridia</taxon>
        <taxon>Lachnospirales</taxon>
        <taxon>Lachnospiraceae</taxon>
        <taxon>Anaerobutyricum</taxon>
    </lineage>
</organism>
<dbReference type="InterPro" id="IPR010611">
    <property type="entry name" value="3D_dom"/>
</dbReference>
<evidence type="ECO:0000313" key="8">
    <source>
        <dbReference type="EMBL" id="RHC62033.1"/>
    </source>
</evidence>
<dbReference type="GO" id="GO:0009254">
    <property type="term" value="P:peptidoglycan turnover"/>
    <property type="evidence" value="ECO:0007669"/>
    <property type="project" value="InterPro"/>
</dbReference>
<dbReference type="PANTHER" id="PTHR39160:SF4">
    <property type="entry name" value="RESUSCITATION-PROMOTING FACTOR RPFB"/>
    <property type="match status" value="1"/>
</dbReference>
<dbReference type="PANTHER" id="PTHR39160">
    <property type="entry name" value="CELL WALL-BINDING PROTEIN YOCH"/>
    <property type="match status" value="1"/>
</dbReference>
<dbReference type="CDD" id="cd14667">
    <property type="entry name" value="3D_containing_proteins"/>
    <property type="match status" value="1"/>
</dbReference>
<keyword evidence="1 2" id="KW-0732">Signal</keyword>
<dbReference type="Proteomes" id="UP000262524">
    <property type="component" value="Unassembled WGS sequence"/>
</dbReference>
<dbReference type="Proteomes" id="UP000286561">
    <property type="component" value="Unassembled WGS sequence"/>
</dbReference>
<evidence type="ECO:0000313" key="12">
    <source>
        <dbReference type="Proteomes" id="UP000262524"/>
    </source>
</evidence>
<gene>
    <name evidence="4" type="primary">yocH</name>
    <name evidence="9" type="ORF">DW068_04560</name>
    <name evidence="8" type="ORF">DW833_11985</name>
    <name evidence="7" type="ORF">DW972_12115</name>
    <name evidence="6" type="ORF">DXD91_17255</name>
    <name evidence="5" type="ORF">ERS852450_01831</name>
    <name evidence="4" type="ORF">ERS852578_02342</name>
</gene>
<feature type="chain" id="PRO_5014250403" evidence="2">
    <location>
        <begin position="29"/>
        <end position="218"/>
    </location>
</feature>
<dbReference type="InterPro" id="IPR036908">
    <property type="entry name" value="RlpA-like_sf"/>
</dbReference>
<dbReference type="InterPro" id="IPR003343">
    <property type="entry name" value="Big_2"/>
</dbReference>
<reference evidence="10 11" key="1">
    <citation type="submission" date="2015-09" db="EMBL/GenBank/DDBJ databases">
        <authorList>
            <consortium name="Pathogen Informatics"/>
        </authorList>
    </citation>
    <scope>NUCLEOTIDE SEQUENCE [LARGE SCALE GENOMIC DNA]</scope>
    <source>
        <strain evidence="5 11">2789STDY5834835</strain>
        <strain evidence="4 10">2789STDY5834966</strain>
    </source>
</reference>
<protein>
    <submittedName>
        <fullName evidence="4">Cell wall-binding protein yocH</fullName>
    </submittedName>
</protein>
<evidence type="ECO:0000313" key="5">
    <source>
        <dbReference type="EMBL" id="CUO45092.1"/>
    </source>
</evidence>